<dbReference type="PANTHER" id="PTHR47723:SF24">
    <property type="entry name" value="RNASE H TYPE-1 DOMAIN-CONTAINING PROTEIN"/>
    <property type="match status" value="1"/>
</dbReference>
<dbReference type="InterPro" id="IPR053151">
    <property type="entry name" value="RNase_H-like"/>
</dbReference>
<comment type="caution">
    <text evidence="2">The sequence shown here is derived from an EMBL/GenBank/DDBJ whole genome shotgun (WGS) entry which is preliminary data.</text>
</comment>
<dbReference type="GO" id="GO:0004523">
    <property type="term" value="F:RNA-DNA hybrid ribonuclease activity"/>
    <property type="evidence" value="ECO:0007669"/>
    <property type="project" value="InterPro"/>
</dbReference>
<accession>A0A7J8Z0L9</accession>
<evidence type="ECO:0000313" key="3">
    <source>
        <dbReference type="Proteomes" id="UP000593574"/>
    </source>
</evidence>
<reference evidence="2 3" key="1">
    <citation type="journal article" date="2019" name="Genome Biol. Evol.">
        <title>Insights into the evolution of the New World diploid cottons (Gossypium, subgenus Houzingenia) based on genome sequencing.</title>
        <authorList>
            <person name="Grover C.E."/>
            <person name="Arick M.A. 2nd"/>
            <person name="Thrash A."/>
            <person name="Conover J.L."/>
            <person name="Sanders W.S."/>
            <person name="Peterson D.G."/>
            <person name="Frelichowski J.E."/>
            <person name="Scheffler J.A."/>
            <person name="Scheffler B.E."/>
            <person name="Wendel J.F."/>
        </authorList>
    </citation>
    <scope>NUCLEOTIDE SEQUENCE [LARGE SCALE GENOMIC DNA]</scope>
    <source>
        <strain evidence="2">4</strain>
        <tissue evidence="2">Leaf</tissue>
    </source>
</reference>
<feature type="domain" description="RNase H type-1" evidence="1">
    <location>
        <begin position="97"/>
        <end position="158"/>
    </location>
</feature>
<evidence type="ECO:0000259" key="1">
    <source>
        <dbReference type="Pfam" id="PF13456"/>
    </source>
</evidence>
<keyword evidence="3" id="KW-1185">Reference proteome</keyword>
<dbReference type="Pfam" id="PF13456">
    <property type="entry name" value="RVT_3"/>
    <property type="match status" value="1"/>
</dbReference>
<protein>
    <recommendedName>
        <fullName evidence="1">RNase H type-1 domain-containing protein</fullName>
    </recommendedName>
</protein>
<proteinExistence type="predicted"/>
<dbReference type="PANTHER" id="PTHR47723">
    <property type="entry name" value="OS05G0353850 PROTEIN"/>
    <property type="match status" value="1"/>
</dbReference>
<dbReference type="AlphaFoldDB" id="A0A7J8Z0L9"/>
<evidence type="ECO:0000313" key="2">
    <source>
        <dbReference type="EMBL" id="MBA0705367.1"/>
    </source>
</evidence>
<gene>
    <name evidence="2" type="ORF">Golax_017567</name>
</gene>
<organism evidence="2 3">
    <name type="scientific">Gossypium laxum</name>
    <dbReference type="NCBI Taxonomy" id="34288"/>
    <lineage>
        <taxon>Eukaryota</taxon>
        <taxon>Viridiplantae</taxon>
        <taxon>Streptophyta</taxon>
        <taxon>Embryophyta</taxon>
        <taxon>Tracheophyta</taxon>
        <taxon>Spermatophyta</taxon>
        <taxon>Magnoliopsida</taxon>
        <taxon>eudicotyledons</taxon>
        <taxon>Gunneridae</taxon>
        <taxon>Pentapetalae</taxon>
        <taxon>rosids</taxon>
        <taxon>malvids</taxon>
        <taxon>Malvales</taxon>
        <taxon>Malvaceae</taxon>
        <taxon>Malvoideae</taxon>
        <taxon>Gossypium</taxon>
    </lineage>
</organism>
<dbReference type="InterPro" id="IPR002156">
    <property type="entry name" value="RNaseH_domain"/>
</dbReference>
<dbReference type="EMBL" id="JABEZV010000002">
    <property type="protein sequence ID" value="MBA0705367.1"/>
    <property type="molecule type" value="Genomic_DNA"/>
</dbReference>
<dbReference type="Proteomes" id="UP000593574">
    <property type="component" value="Unassembled WGS sequence"/>
</dbReference>
<dbReference type="CDD" id="cd06222">
    <property type="entry name" value="RNase_H_like"/>
    <property type="match status" value="1"/>
</dbReference>
<dbReference type="GO" id="GO:0003676">
    <property type="term" value="F:nucleic acid binding"/>
    <property type="evidence" value="ECO:0007669"/>
    <property type="project" value="InterPro"/>
</dbReference>
<name>A0A7J8Z0L9_9ROSI</name>
<sequence>MRNVYVVIWQLTRVTPGGEAEAETSLHALRDCSFAKHVWRVVTPVTFSRVFLYMHIDEWVLWNNSFDFNDEDSSGREALLSCLSWAKGMDDRVCYKGVLQDFDAGWIFGFARKLGSMSVFQAEAGAMYEGLGLAWDKVGCKVEVESDNVLSIEVVKNTYADYNGLVEARIIKE</sequence>
<dbReference type="InterPro" id="IPR044730">
    <property type="entry name" value="RNase_H-like_dom_plant"/>
</dbReference>